<dbReference type="InterPro" id="IPR005844">
    <property type="entry name" value="A-D-PHexomutase_a/b/a-I"/>
</dbReference>
<evidence type="ECO:0000256" key="2">
    <source>
        <dbReference type="ARBA" id="ARBA00010231"/>
    </source>
</evidence>
<evidence type="ECO:0000256" key="7">
    <source>
        <dbReference type="RuleBase" id="RU004326"/>
    </source>
</evidence>
<dbReference type="PANTHER" id="PTHR45745">
    <property type="entry name" value="PHOSPHOMANNOMUTASE 45A"/>
    <property type="match status" value="1"/>
</dbReference>
<dbReference type="PRINTS" id="PR00509">
    <property type="entry name" value="PGMPMM"/>
</dbReference>
<dbReference type="KEGG" id="cgk:CGERO_02500"/>
<dbReference type="Pfam" id="PF02879">
    <property type="entry name" value="PGM_PMM_II"/>
    <property type="match status" value="1"/>
</dbReference>
<dbReference type="OrthoDB" id="9806956at2"/>
<dbReference type="InterPro" id="IPR005846">
    <property type="entry name" value="A-D-PHexomutase_a/b/a-III"/>
</dbReference>
<feature type="domain" description="Alpha-D-phosphohexomutase alpha/beta/alpha" evidence="8">
    <location>
        <begin position="65"/>
        <end position="170"/>
    </location>
</feature>
<keyword evidence="4 7" id="KW-0479">Metal-binding</keyword>
<dbReference type="Pfam" id="PF02878">
    <property type="entry name" value="PGM_PMM_I"/>
    <property type="match status" value="1"/>
</dbReference>
<dbReference type="PANTHER" id="PTHR45745:SF1">
    <property type="entry name" value="PHOSPHOGLUCOMUTASE 2B-RELATED"/>
    <property type="match status" value="1"/>
</dbReference>
<feature type="domain" description="Alpha-D-phosphohexomutase alpha/beta/alpha" evidence="10">
    <location>
        <begin position="308"/>
        <end position="406"/>
    </location>
</feature>
<dbReference type="InterPro" id="IPR016066">
    <property type="entry name" value="A-D-PHexomutase_CS"/>
</dbReference>
<dbReference type="Proteomes" id="UP000271587">
    <property type="component" value="Chromosome"/>
</dbReference>
<keyword evidence="12" id="KW-1185">Reference proteome</keyword>
<evidence type="ECO:0000256" key="5">
    <source>
        <dbReference type="ARBA" id="ARBA00022842"/>
    </source>
</evidence>
<keyword evidence="6 11" id="KW-0413">Isomerase</keyword>
<name>A0A3G6J411_9CORY</name>
<evidence type="ECO:0000259" key="9">
    <source>
        <dbReference type="Pfam" id="PF02879"/>
    </source>
</evidence>
<dbReference type="SUPFAM" id="SSF53738">
    <property type="entry name" value="Phosphoglucomutase, first 3 domains"/>
    <property type="match status" value="3"/>
</dbReference>
<evidence type="ECO:0000256" key="4">
    <source>
        <dbReference type="ARBA" id="ARBA00022723"/>
    </source>
</evidence>
<reference evidence="11 12" key="1">
    <citation type="submission" date="2018-11" db="EMBL/GenBank/DDBJ databases">
        <authorList>
            <person name="Kleinhagauer T."/>
            <person name="Glaeser S.P."/>
            <person name="Spergser J."/>
            <person name="Ruckert C."/>
            <person name="Kaempfer P."/>
            <person name="Busse H.-J."/>
        </authorList>
    </citation>
    <scope>NUCLEOTIDE SEQUENCE [LARGE SCALE GENOMIC DNA]</scope>
    <source>
        <strain evidence="11 12">W8</strain>
    </source>
</reference>
<protein>
    <submittedName>
        <fullName evidence="11">Putative phosphomannomutase</fullName>
        <ecNumber evidence="11">5.4.2.8</ecNumber>
    </submittedName>
</protein>
<dbReference type="Gene3D" id="3.40.120.10">
    <property type="entry name" value="Alpha-D-Glucose-1,6-Bisphosphate, subunit A, domain 3"/>
    <property type="match status" value="3"/>
</dbReference>
<dbReference type="GO" id="GO:0005975">
    <property type="term" value="P:carbohydrate metabolic process"/>
    <property type="evidence" value="ECO:0007669"/>
    <property type="project" value="InterPro"/>
</dbReference>
<evidence type="ECO:0000313" key="12">
    <source>
        <dbReference type="Proteomes" id="UP000271587"/>
    </source>
</evidence>
<evidence type="ECO:0000313" key="11">
    <source>
        <dbReference type="EMBL" id="AZA10824.1"/>
    </source>
</evidence>
<evidence type="ECO:0000256" key="6">
    <source>
        <dbReference type="ARBA" id="ARBA00023235"/>
    </source>
</evidence>
<dbReference type="EMBL" id="CP033897">
    <property type="protein sequence ID" value="AZA10824.1"/>
    <property type="molecule type" value="Genomic_DNA"/>
</dbReference>
<dbReference type="Pfam" id="PF02880">
    <property type="entry name" value="PGM_PMM_III"/>
    <property type="match status" value="1"/>
</dbReference>
<dbReference type="PROSITE" id="PS00710">
    <property type="entry name" value="PGM_PMM"/>
    <property type="match status" value="1"/>
</dbReference>
<sequence>MSLTFGTAGMRAPVGPADHQMNVRQVTRISAAVAAWIAEDASRKPHTQHQRLPDDQLPPGGIGDIGRVLDQDDLALRIVVGYDARYGSHAFATTAAEVFAGFGFEVTLFPTPTPTQLVPWLVRKWGLDGGVQITASHNPSGDNGYKVYTANGRQLRDGAQIIEEQIAQIDPEQVPRVTVRPCNDMVRRYIDDVVDFIHPGQADLLRANSDRANLRVAFSAMHGVGGRTLASSLQAAGFAQVYPVMSQHYPDPTFPTVDFPNPEEPAAVAQLLAHGEEVQADVLIALDPDADRCAVGVRDRGELRMLRGDETGPLLATRLLHRRDDAVVASTMVSSRLLSTIAADRGWRYLETPTGFKNICAAAGDATLDYAYEEAVGIAPAPWLVDDKDGIATALAVCAWAAELKGQGLTLIDELRALHRKYGFFIGQQVAVRTTDPAALVELWNANPPSSIAGIPMHHSDHGLIGEHQGGTVRVMIRASGTEPKVKAYVELQGIEQESVLHQALKDVEEQLHSM</sequence>
<dbReference type="GO" id="GO:0006166">
    <property type="term" value="P:purine ribonucleoside salvage"/>
    <property type="evidence" value="ECO:0007669"/>
    <property type="project" value="TreeGrafter"/>
</dbReference>
<comment type="cofactor">
    <cofactor evidence="1">
        <name>Mg(2+)</name>
        <dbReference type="ChEBI" id="CHEBI:18420"/>
    </cofactor>
</comment>
<organism evidence="11 12">
    <name type="scientific">Corynebacterium gerontici</name>
    <dbReference type="NCBI Taxonomy" id="2079234"/>
    <lineage>
        <taxon>Bacteria</taxon>
        <taxon>Bacillati</taxon>
        <taxon>Actinomycetota</taxon>
        <taxon>Actinomycetes</taxon>
        <taxon>Mycobacteriales</taxon>
        <taxon>Corynebacteriaceae</taxon>
        <taxon>Corynebacterium</taxon>
    </lineage>
</organism>
<comment type="similarity">
    <text evidence="2 7">Belongs to the phosphohexose mutase family.</text>
</comment>
<dbReference type="InterPro" id="IPR005845">
    <property type="entry name" value="A-D-PHexomutase_a/b/a-II"/>
</dbReference>
<feature type="domain" description="Alpha-D-phosphohexomutase alpha/beta/alpha" evidence="9">
    <location>
        <begin position="189"/>
        <end position="296"/>
    </location>
</feature>
<dbReference type="GO" id="GO:0008973">
    <property type="term" value="F:phosphopentomutase activity"/>
    <property type="evidence" value="ECO:0007669"/>
    <property type="project" value="TreeGrafter"/>
</dbReference>
<proteinExistence type="inferred from homology"/>
<dbReference type="InterPro" id="IPR016055">
    <property type="entry name" value="A-D-PHexomutase_a/b/a-I/II/III"/>
</dbReference>
<dbReference type="GO" id="GO:0004615">
    <property type="term" value="F:phosphomannomutase activity"/>
    <property type="evidence" value="ECO:0007669"/>
    <property type="project" value="UniProtKB-EC"/>
</dbReference>
<accession>A0A3G6J411</accession>
<gene>
    <name evidence="11" type="ORF">CGERO_02500</name>
</gene>
<keyword evidence="5 7" id="KW-0460">Magnesium</keyword>
<dbReference type="RefSeq" id="WP_123933311.1">
    <property type="nucleotide sequence ID" value="NZ_CP033897.1"/>
</dbReference>
<dbReference type="SUPFAM" id="SSF55957">
    <property type="entry name" value="Phosphoglucomutase, C-terminal domain"/>
    <property type="match status" value="1"/>
</dbReference>
<keyword evidence="3" id="KW-0597">Phosphoprotein</keyword>
<evidence type="ECO:0000256" key="1">
    <source>
        <dbReference type="ARBA" id="ARBA00001946"/>
    </source>
</evidence>
<dbReference type="CDD" id="cd05799">
    <property type="entry name" value="PGM2"/>
    <property type="match status" value="1"/>
</dbReference>
<evidence type="ECO:0000259" key="10">
    <source>
        <dbReference type="Pfam" id="PF02880"/>
    </source>
</evidence>
<dbReference type="InterPro" id="IPR005841">
    <property type="entry name" value="Alpha-D-phosphohexomutase_SF"/>
</dbReference>
<dbReference type="AlphaFoldDB" id="A0A3G6J411"/>
<evidence type="ECO:0000259" key="8">
    <source>
        <dbReference type="Pfam" id="PF02878"/>
    </source>
</evidence>
<dbReference type="EC" id="5.4.2.8" evidence="11"/>
<dbReference type="GO" id="GO:0000287">
    <property type="term" value="F:magnesium ion binding"/>
    <property type="evidence" value="ECO:0007669"/>
    <property type="project" value="InterPro"/>
</dbReference>
<evidence type="ECO:0000256" key="3">
    <source>
        <dbReference type="ARBA" id="ARBA00022553"/>
    </source>
</evidence>
<dbReference type="InterPro" id="IPR036900">
    <property type="entry name" value="A-D-PHexomutase_C_sf"/>
</dbReference>